<dbReference type="HOGENOM" id="CLU_789326_0_0_11"/>
<gene>
    <name evidence="2" type="ordered locus">Mflv_0883</name>
</gene>
<dbReference type="Pfam" id="PF05621">
    <property type="entry name" value="TniB"/>
    <property type="match status" value="1"/>
</dbReference>
<evidence type="ECO:0000256" key="1">
    <source>
        <dbReference type="SAM" id="MobiDB-lite"/>
    </source>
</evidence>
<dbReference type="STRING" id="350054.Mflv_0883"/>
<organism evidence="2">
    <name type="scientific">Mycolicibacterium gilvum (strain PYR-GCK)</name>
    <name type="common">Mycobacterium gilvum (strain PYR-GCK)</name>
    <dbReference type="NCBI Taxonomy" id="350054"/>
    <lineage>
        <taxon>Bacteria</taxon>
        <taxon>Bacillati</taxon>
        <taxon>Actinomycetota</taxon>
        <taxon>Actinomycetes</taxon>
        <taxon>Mycobacteriales</taxon>
        <taxon>Mycobacteriaceae</taxon>
        <taxon>Mycolicibacterium</taxon>
    </lineage>
</organism>
<dbReference type="KEGG" id="mgi:Mflv_0883"/>
<dbReference type="OrthoDB" id="4711350at2"/>
<dbReference type="InterPro" id="IPR008868">
    <property type="entry name" value="TniB"/>
</dbReference>
<dbReference type="InterPro" id="IPR027417">
    <property type="entry name" value="P-loop_NTPase"/>
</dbReference>
<dbReference type="eggNOG" id="COG2842">
    <property type="taxonomic scope" value="Bacteria"/>
</dbReference>
<reference evidence="2" key="1">
    <citation type="submission" date="2007-04" db="EMBL/GenBank/DDBJ databases">
        <authorList>
            <consortium name="US DOE Joint Genome Institute"/>
            <person name="Copeland A."/>
            <person name="Lucas S."/>
            <person name="Lapidus A."/>
            <person name="Barry K."/>
            <person name="Detter J.C."/>
            <person name="Glavina del Rio T."/>
            <person name="Hammon N."/>
            <person name="Israni S."/>
            <person name="Dalin E."/>
            <person name="Tice H."/>
            <person name="Pitluck S."/>
            <person name="Chain P."/>
            <person name="Malfatti S."/>
            <person name="Shin M."/>
            <person name="Vergez L."/>
            <person name="Schmutz J."/>
            <person name="Larimer F."/>
            <person name="Land M."/>
            <person name="Hauser L."/>
            <person name="Kyrpides N."/>
            <person name="Mikhailova N."/>
            <person name="Miller C."/>
            <person name="Richardson P."/>
        </authorList>
    </citation>
    <scope>NUCLEOTIDE SEQUENCE</scope>
    <source>
        <strain evidence="2">PYR-GCK</strain>
    </source>
</reference>
<dbReference type="AlphaFoldDB" id="A4T4M8"/>
<protein>
    <recommendedName>
        <fullName evidence="3">TniB protein</fullName>
    </recommendedName>
</protein>
<feature type="region of interest" description="Disordered" evidence="1">
    <location>
        <begin position="338"/>
        <end position="373"/>
    </location>
</feature>
<dbReference type="SUPFAM" id="SSF52540">
    <property type="entry name" value="P-loop containing nucleoside triphosphate hydrolases"/>
    <property type="match status" value="1"/>
</dbReference>
<name>A4T4M8_MYCGI</name>
<evidence type="ECO:0000313" key="2">
    <source>
        <dbReference type="EMBL" id="ABP43367.1"/>
    </source>
</evidence>
<accession>A4T4M8</accession>
<sequence length="373" mass="41749">MDPQLWHDYCTSVDATDPVPLSLRQWKRLAQDERRIHIDGLQRWISQLFIETEEMKGVTDAIANTLRRNKDSPPGAKEIFALSGPNAVGKSTFMMRWGRQRYLQMITGAATDERGRPVIKLDDDCEADLCPVTWTHIPARAAVKVVNQLILGCYGLPGDGDVGQLTTNAVRAARRHGTQILIFDDVHLLYTDWKGGRFVLDHIKHINTELGYTGTTLVLVGANIEDSVLVRDPQIAGRLTLKPLAPYPVDTIDERRAWQGVVRQLEVRVLPHLPAGEPGMLFLELAGELWLRTQGFLGDLKTLVGEAVVAASEDGTHRILREHLNRIELCARAEGTRRELAQPRRRRERATRTTPEEWGSASDGQSAVSQTPQ</sequence>
<evidence type="ECO:0008006" key="3">
    <source>
        <dbReference type="Google" id="ProtNLM"/>
    </source>
</evidence>
<dbReference type="EMBL" id="CP000656">
    <property type="protein sequence ID" value="ABP43367.1"/>
    <property type="molecule type" value="Genomic_DNA"/>
</dbReference>
<reference evidence="2" key="2">
    <citation type="journal article" date="2013" name="PLoS ONE">
        <title>A Gene Expression Study of the Activities of Aromatic Ring-Cleavage Dioxygenases in Mycobacterium gilvum PYR-GCK to Changes in Salinity and pH during Pyrene Degradation.</title>
        <authorList>
            <person name="Badejo A.C."/>
            <person name="Badejo A.O."/>
            <person name="Shin K.H."/>
            <person name="Chai Y.G."/>
        </authorList>
    </citation>
    <scope>NUCLEOTIDE SEQUENCE [LARGE SCALE GENOMIC DNA]</scope>
    <source>
        <strain evidence="2">PYR-GCK</strain>
    </source>
</reference>
<proteinExistence type="predicted"/>
<feature type="compositionally biased region" description="Polar residues" evidence="1">
    <location>
        <begin position="362"/>
        <end position="373"/>
    </location>
</feature>